<evidence type="ECO:0000313" key="5">
    <source>
        <dbReference type="Proteomes" id="UP001182991"/>
    </source>
</evidence>
<evidence type="ECO:0000256" key="1">
    <source>
        <dbReference type="ARBA" id="ARBA00022603"/>
    </source>
</evidence>
<keyword evidence="2" id="KW-0808">Transferase</keyword>
<dbReference type="SUPFAM" id="SSF53335">
    <property type="entry name" value="S-adenosyl-L-methionine-dependent methyltransferases"/>
    <property type="match status" value="1"/>
</dbReference>
<dbReference type="Gene3D" id="3.40.50.150">
    <property type="entry name" value="Vaccinia Virus protein VP39"/>
    <property type="match status" value="1"/>
</dbReference>
<keyword evidence="3" id="KW-0949">S-adenosyl-L-methionine</keyword>
<evidence type="ECO:0000313" key="4">
    <source>
        <dbReference type="EMBL" id="MDT0293609.1"/>
    </source>
</evidence>
<evidence type="ECO:0000256" key="2">
    <source>
        <dbReference type="ARBA" id="ARBA00022679"/>
    </source>
</evidence>
<dbReference type="PROSITE" id="PS51585">
    <property type="entry name" value="SAM_MT_TPMT"/>
    <property type="match status" value="1"/>
</dbReference>
<keyword evidence="5" id="KW-1185">Reference proteome</keyword>
<protein>
    <submittedName>
        <fullName evidence="4">Uncharacterized protein</fullName>
    </submittedName>
</protein>
<dbReference type="Pfam" id="PF05724">
    <property type="entry name" value="TPMT"/>
    <property type="match status" value="1"/>
</dbReference>
<dbReference type="EMBL" id="JAVRBG010000002">
    <property type="protein sequence ID" value="MDT0293609.1"/>
    <property type="molecule type" value="Genomic_DNA"/>
</dbReference>
<evidence type="ECO:0000256" key="3">
    <source>
        <dbReference type="ARBA" id="ARBA00022691"/>
    </source>
</evidence>
<dbReference type="RefSeq" id="WP_311400669.1">
    <property type="nucleotide sequence ID" value="NZ_JAVRBG010000002.1"/>
</dbReference>
<dbReference type="InterPro" id="IPR008854">
    <property type="entry name" value="TPMT"/>
</dbReference>
<organism evidence="4 5">
    <name type="scientific">Mesonia ostreae</name>
    <dbReference type="NCBI Taxonomy" id="861110"/>
    <lineage>
        <taxon>Bacteria</taxon>
        <taxon>Pseudomonadati</taxon>
        <taxon>Bacteroidota</taxon>
        <taxon>Flavobacteriia</taxon>
        <taxon>Flavobacteriales</taxon>
        <taxon>Flavobacteriaceae</taxon>
        <taxon>Mesonia</taxon>
    </lineage>
</organism>
<reference evidence="5" key="1">
    <citation type="submission" date="2023-07" db="EMBL/GenBank/DDBJ databases">
        <title>Isolating and identifying novel microbial strains from the Mariana Trench.</title>
        <authorList>
            <person name="Fu H."/>
        </authorList>
    </citation>
    <scope>NUCLEOTIDE SEQUENCE [LARGE SCALE GENOMIC DNA]</scope>
    <source>
        <strain evidence="5">T-y2</strain>
    </source>
</reference>
<name>A0ABU2KFY1_9FLAO</name>
<dbReference type="InterPro" id="IPR029063">
    <property type="entry name" value="SAM-dependent_MTases_sf"/>
</dbReference>
<sequence length="90" mass="10527">MLEQTFFCALPKSFRSAYAEKMQQLHQPNGKLVGLLFEDELPGENPPFGGTKKEYLSYFEPLFHILTFETAYNSIPKRKNRELFLQLQPK</sequence>
<dbReference type="Proteomes" id="UP001182991">
    <property type="component" value="Unassembled WGS sequence"/>
</dbReference>
<comment type="caution">
    <text evidence="4">The sequence shown here is derived from an EMBL/GenBank/DDBJ whole genome shotgun (WGS) entry which is preliminary data.</text>
</comment>
<proteinExistence type="predicted"/>
<accession>A0ABU2KFY1</accession>
<gene>
    <name evidence="4" type="ORF">RLT85_03085</name>
</gene>
<keyword evidence="1" id="KW-0489">Methyltransferase</keyword>